<reference evidence="1 2" key="1">
    <citation type="submission" date="2019-10" db="EMBL/GenBank/DDBJ databases">
        <title>Three novel species isolated from a subtropical stream in China.</title>
        <authorList>
            <person name="Lu H."/>
        </authorList>
    </citation>
    <scope>NUCLEOTIDE SEQUENCE [LARGE SCALE GENOMIC DNA]</scope>
    <source>
        <strain evidence="1 2">FT13W</strain>
    </source>
</reference>
<evidence type="ECO:0000313" key="2">
    <source>
        <dbReference type="Proteomes" id="UP000468717"/>
    </source>
</evidence>
<dbReference type="SUPFAM" id="SSF74653">
    <property type="entry name" value="TolA/TonB C-terminal domain"/>
    <property type="match status" value="1"/>
</dbReference>
<gene>
    <name evidence="1" type="ORF">GCN75_23890</name>
</gene>
<evidence type="ECO:0008006" key="3">
    <source>
        <dbReference type="Google" id="ProtNLM"/>
    </source>
</evidence>
<proteinExistence type="predicted"/>
<comment type="caution">
    <text evidence="1">The sequence shown here is derived from an EMBL/GenBank/DDBJ whole genome shotgun (WGS) entry which is preliminary data.</text>
</comment>
<dbReference type="Proteomes" id="UP000468717">
    <property type="component" value="Unassembled WGS sequence"/>
</dbReference>
<dbReference type="Pfam" id="PF13103">
    <property type="entry name" value="TonB_2"/>
    <property type="match status" value="1"/>
</dbReference>
<evidence type="ECO:0000313" key="1">
    <source>
        <dbReference type="EMBL" id="KAB8061319.1"/>
    </source>
</evidence>
<keyword evidence="2" id="KW-1185">Reference proteome</keyword>
<accession>A0A6I1HW32</accession>
<dbReference type="EMBL" id="WFLI01000038">
    <property type="protein sequence ID" value="KAB8061319.1"/>
    <property type="molecule type" value="Genomic_DNA"/>
</dbReference>
<dbReference type="Gene3D" id="3.30.1150.10">
    <property type="match status" value="1"/>
</dbReference>
<dbReference type="AlphaFoldDB" id="A0A6I1HW32"/>
<protein>
    <recommendedName>
        <fullName evidence="3">TonB C-terminal domain-containing protein</fullName>
    </recommendedName>
</protein>
<sequence>MHGLHSAVAALRILLEGTGLVADKRSSGLGQTFILKEAGAASAAPASTLPRNGMAELFSEDGYAGLVQMRIWQALCADARTRPGSYTSLLRFYLETDGRIGGARLLGSSGDARRDAALLHAVRGVRIGRLPPAAIARQPLTIMVAPSAPGVGPQCGQQQGEG</sequence>
<name>A0A6I1HW32_9BURK</name>
<organism evidence="1 2">
    <name type="scientific">Janthinobacterium violaceinigrum</name>
    <dbReference type="NCBI Taxonomy" id="2654252"/>
    <lineage>
        <taxon>Bacteria</taxon>
        <taxon>Pseudomonadati</taxon>
        <taxon>Pseudomonadota</taxon>
        <taxon>Betaproteobacteria</taxon>
        <taxon>Burkholderiales</taxon>
        <taxon>Oxalobacteraceae</taxon>
        <taxon>Janthinobacterium</taxon>
    </lineage>
</organism>